<evidence type="ECO:0008006" key="6">
    <source>
        <dbReference type="Google" id="ProtNLM"/>
    </source>
</evidence>
<dbReference type="Proteomes" id="UP001159364">
    <property type="component" value="Linkage Group LG05"/>
</dbReference>
<reference evidence="4 5" key="1">
    <citation type="submission" date="2021-09" db="EMBL/GenBank/DDBJ databases">
        <title>Genomic insights and catalytic innovation underlie evolution of tropane alkaloids biosynthesis.</title>
        <authorList>
            <person name="Wang Y.-J."/>
            <person name="Tian T."/>
            <person name="Huang J.-P."/>
            <person name="Huang S.-X."/>
        </authorList>
    </citation>
    <scope>NUCLEOTIDE SEQUENCE [LARGE SCALE GENOMIC DNA]</scope>
    <source>
        <strain evidence="4">KIB-2018</strain>
        <tissue evidence="4">Leaf</tissue>
    </source>
</reference>
<gene>
    <name evidence="4" type="ORF">K2173_003113</name>
</gene>
<protein>
    <recommendedName>
        <fullName evidence="6">Protein NDR1-like</fullName>
    </recommendedName>
</protein>
<evidence type="ECO:0000313" key="4">
    <source>
        <dbReference type="EMBL" id="KAJ8763641.1"/>
    </source>
</evidence>
<organism evidence="4 5">
    <name type="scientific">Erythroxylum novogranatense</name>
    <dbReference type="NCBI Taxonomy" id="1862640"/>
    <lineage>
        <taxon>Eukaryota</taxon>
        <taxon>Viridiplantae</taxon>
        <taxon>Streptophyta</taxon>
        <taxon>Embryophyta</taxon>
        <taxon>Tracheophyta</taxon>
        <taxon>Spermatophyta</taxon>
        <taxon>Magnoliopsida</taxon>
        <taxon>eudicotyledons</taxon>
        <taxon>Gunneridae</taxon>
        <taxon>Pentapetalae</taxon>
        <taxon>rosids</taxon>
        <taxon>fabids</taxon>
        <taxon>Malpighiales</taxon>
        <taxon>Erythroxylaceae</taxon>
        <taxon>Erythroxylum</taxon>
    </lineage>
</organism>
<proteinExistence type="predicted"/>
<keyword evidence="5" id="KW-1185">Reference proteome</keyword>
<keyword evidence="3" id="KW-0812">Transmembrane</keyword>
<evidence type="ECO:0000256" key="2">
    <source>
        <dbReference type="ARBA" id="ARBA00023136"/>
    </source>
</evidence>
<comment type="subcellular location">
    <subcellularLocation>
        <location evidence="1">Membrane</location>
    </subcellularLocation>
</comment>
<keyword evidence="3" id="KW-1133">Transmembrane helix</keyword>
<evidence type="ECO:0000256" key="1">
    <source>
        <dbReference type="ARBA" id="ARBA00004370"/>
    </source>
</evidence>
<name>A0AAV8TA57_9ROSI</name>
<dbReference type="PANTHER" id="PTHR31415">
    <property type="entry name" value="OS05G0367900 PROTEIN"/>
    <property type="match status" value="1"/>
</dbReference>
<keyword evidence="2 3" id="KW-0472">Membrane</keyword>
<dbReference type="GO" id="GO:0098542">
    <property type="term" value="P:defense response to other organism"/>
    <property type="evidence" value="ECO:0007669"/>
    <property type="project" value="InterPro"/>
</dbReference>
<dbReference type="PANTHER" id="PTHR31415:SF52">
    <property type="entry name" value="LATE EMBRYOGENESIS ABUNDANT (LEA) HYDROXYPROLINE-RICH GLYCOPROTEIN FAMILY-RELATED"/>
    <property type="match status" value="1"/>
</dbReference>
<dbReference type="InterPro" id="IPR044839">
    <property type="entry name" value="NDR1-like"/>
</dbReference>
<comment type="caution">
    <text evidence="4">The sequence shown here is derived from an EMBL/GenBank/DDBJ whole genome shotgun (WGS) entry which is preliminary data.</text>
</comment>
<feature type="transmembrane region" description="Helical" evidence="3">
    <location>
        <begin position="9"/>
        <end position="28"/>
    </location>
</feature>
<evidence type="ECO:0000256" key="3">
    <source>
        <dbReference type="SAM" id="Phobius"/>
    </source>
</evidence>
<dbReference type="GO" id="GO:0009506">
    <property type="term" value="C:plasmodesma"/>
    <property type="evidence" value="ECO:0007669"/>
    <property type="project" value="TreeGrafter"/>
</dbReference>
<sequence length="202" mass="22478">MERGGCGRCCFSFIFTSGLTALFMWLSLRTSSPKCLLQDFYIPALNRTLNTAANTTLYFHLRLENTNKDKRVYYDPVNVTFYDSPNKSHSIANYTIPAFRQGHKKKATKGDAVNTTGLDRGAVLVHGSAVFRVDMATSVRYKIMFWKTKREKIMVGADVPVNDQGTLVDAKKGIKLKSDAAKASSCFGKIGVSVISFLMFAF</sequence>
<dbReference type="AlphaFoldDB" id="A0AAV8TA57"/>
<dbReference type="GO" id="GO:0005886">
    <property type="term" value="C:plasma membrane"/>
    <property type="evidence" value="ECO:0007669"/>
    <property type="project" value="TreeGrafter"/>
</dbReference>
<evidence type="ECO:0000313" key="5">
    <source>
        <dbReference type="Proteomes" id="UP001159364"/>
    </source>
</evidence>
<dbReference type="EMBL" id="JAIWQS010000005">
    <property type="protein sequence ID" value="KAJ8763641.1"/>
    <property type="molecule type" value="Genomic_DNA"/>
</dbReference>
<accession>A0AAV8TA57</accession>